<evidence type="ECO:0000313" key="1">
    <source>
        <dbReference type="EMBL" id="CAM9476597.1"/>
    </source>
</evidence>
<organism evidence="1 2">
    <name type="scientific">Rangifer tarandus platyrhynchus</name>
    <name type="common">Svalbard reindeer</name>
    <dbReference type="NCBI Taxonomy" id="3082113"/>
    <lineage>
        <taxon>Eukaryota</taxon>
        <taxon>Metazoa</taxon>
        <taxon>Chordata</taxon>
        <taxon>Craniata</taxon>
        <taxon>Vertebrata</taxon>
        <taxon>Euteleostomi</taxon>
        <taxon>Mammalia</taxon>
        <taxon>Eutheria</taxon>
        <taxon>Laurasiatheria</taxon>
        <taxon>Artiodactyla</taxon>
        <taxon>Ruminantia</taxon>
        <taxon>Pecora</taxon>
        <taxon>Cervidae</taxon>
        <taxon>Odocoileinae</taxon>
        <taxon>Rangifer</taxon>
    </lineage>
</organism>
<name>A0AC59Y8D4_RANTA</name>
<reference evidence="1" key="2">
    <citation type="submission" date="2025-03" db="EMBL/GenBank/DDBJ databases">
        <authorList>
            <consortium name="ELIXIR-Norway"/>
            <consortium name="Elixir Norway"/>
        </authorList>
    </citation>
    <scope>NUCLEOTIDE SEQUENCE</scope>
</reference>
<dbReference type="Proteomes" id="UP001162501">
    <property type="component" value="Chromosome 11"/>
</dbReference>
<dbReference type="EMBL" id="OX596095">
    <property type="protein sequence ID" value="CAM9476597.1"/>
    <property type="molecule type" value="Genomic_DNA"/>
</dbReference>
<proteinExistence type="predicted"/>
<gene>
    <name evidence="1" type="ORF">MRATA1EN22A_LOCUS3046</name>
</gene>
<protein>
    <submittedName>
        <fullName evidence="1">Uncharacterized protein</fullName>
    </submittedName>
</protein>
<accession>A0AC59Y8D4</accession>
<reference evidence="1" key="1">
    <citation type="submission" date="2023-05" db="EMBL/GenBank/DDBJ databases">
        <authorList>
            <consortium name="ELIXIR-Norway"/>
        </authorList>
    </citation>
    <scope>NUCLEOTIDE SEQUENCE</scope>
</reference>
<sequence length="146" mass="15639">MLVLGQQGTCSRDVAGVAFPVENWSNRTSLLKWWGTGGITRAQLEGCPVIVMRYRGGLDQSSCGRDGRNGQTVDVFWKFDATAVDTWHGGAVRATEAVPANGGRARGLQGVRLSPDPGAEAPKLSPPSEMVRSARDRRCVCPLGQN</sequence>
<evidence type="ECO:0000313" key="2">
    <source>
        <dbReference type="Proteomes" id="UP001162501"/>
    </source>
</evidence>